<evidence type="ECO:0000256" key="1">
    <source>
        <dbReference type="SAM" id="MobiDB-lite"/>
    </source>
</evidence>
<dbReference type="AlphaFoldDB" id="A0A1I2NU63"/>
<dbReference type="STRING" id="269670.SAMN02982927_00520"/>
<evidence type="ECO:0000313" key="3">
    <source>
        <dbReference type="Proteomes" id="UP000198752"/>
    </source>
</evidence>
<evidence type="ECO:0000313" key="2">
    <source>
        <dbReference type="EMBL" id="SFG06329.1"/>
    </source>
</evidence>
<sequence length="200" mass="21422">MGNMVSPATQGQGIKPFYPNPKFGGASSQKKPMYPFHPSEQMGQMSPYYPQLQPWNGKQPQYPISHGTVQLDQPFKGKSAGGKSPLPWSNPQVAGASTKPKAIQSAPSKANIGKLSPAGSESTGAYPYPYMPTKVQTGKPCNCGGPAPFPSYGQTPVAGYYGGNQPPRPQPMPYWAMPNVSAPIYQPHENAGQQNNKKSK</sequence>
<name>A0A1I2NU63_9BACL</name>
<gene>
    <name evidence="2" type="ORF">SAMN02982927_00520</name>
</gene>
<dbReference type="Proteomes" id="UP000198752">
    <property type="component" value="Unassembled WGS sequence"/>
</dbReference>
<feature type="compositionally biased region" description="Polar residues" evidence="1">
    <location>
        <begin position="1"/>
        <end position="12"/>
    </location>
</feature>
<accession>A0A1I2NU63</accession>
<proteinExistence type="predicted"/>
<protein>
    <submittedName>
        <fullName evidence="2">Uncharacterized protein</fullName>
    </submittedName>
</protein>
<keyword evidence="3" id="KW-1185">Reference proteome</keyword>
<reference evidence="3" key="1">
    <citation type="submission" date="2016-10" db="EMBL/GenBank/DDBJ databases">
        <authorList>
            <person name="Varghese N."/>
            <person name="Submissions S."/>
        </authorList>
    </citation>
    <scope>NUCLEOTIDE SEQUENCE [LARGE SCALE GENOMIC DNA]</scope>
    <source>
        <strain evidence="3">ATCC 700379</strain>
    </source>
</reference>
<organism evidence="2 3">
    <name type="scientific">Sporolactobacillus nakayamae</name>
    <dbReference type="NCBI Taxonomy" id="269670"/>
    <lineage>
        <taxon>Bacteria</taxon>
        <taxon>Bacillati</taxon>
        <taxon>Bacillota</taxon>
        <taxon>Bacilli</taxon>
        <taxon>Bacillales</taxon>
        <taxon>Sporolactobacillaceae</taxon>
        <taxon>Sporolactobacillus</taxon>
    </lineage>
</organism>
<feature type="region of interest" description="Disordered" evidence="1">
    <location>
        <begin position="1"/>
        <end position="131"/>
    </location>
</feature>
<dbReference type="EMBL" id="FOOY01000004">
    <property type="protein sequence ID" value="SFG06329.1"/>
    <property type="molecule type" value="Genomic_DNA"/>
</dbReference>